<name>A0A1M6Z058_9BACT</name>
<dbReference type="OrthoDB" id="838174at2"/>
<evidence type="ECO:0000313" key="4">
    <source>
        <dbReference type="Proteomes" id="UP000183947"/>
    </source>
</evidence>
<dbReference type="InterPro" id="IPR025665">
    <property type="entry name" value="Beta-barrel_OMP_2"/>
</dbReference>
<dbReference type="EMBL" id="FRAS01000012">
    <property type="protein sequence ID" value="SHL23921.1"/>
    <property type="molecule type" value="Genomic_DNA"/>
</dbReference>
<dbReference type="Proteomes" id="UP000183947">
    <property type="component" value="Unassembled WGS sequence"/>
</dbReference>
<evidence type="ECO:0000259" key="2">
    <source>
        <dbReference type="Pfam" id="PF13568"/>
    </source>
</evidence>
<dbReference type="RefSeq" id="WP_073285073.1">
    <property type="nucleotide sequence ID" value="NZ_FRAS01000012.1"/>
</dbReference>
<dbReference type="STRING" id="1121959.SAMN02746009_02384"/>
<evidence type="ECO:0000313" key="3">
    <source>
        <dbReference type="EMBL" id="SHL23921.1"/>
    </source>
</evidence>
<sequence length="201" mass="21692">MKKALLSLVLLGGLSSVASAQSVRFGLKAGATLANFRGDDIEDTKSIYGYHAGFAANLGITEHLSLQPELLYSQKGTKLEEDNVKLVQRLHYIDIPLLVKYNFGGAFVEAGPQFGLLVSYSSKLKDDNDELDLSDLEYNPYTPSDVGFVVGAGYQLGNGLTAGVRYNGGLSRIAAPDYNNKLKVHNSAFQVQIGYMFGSGE</sequence>
<proteinExistence type="predicted"/>
<feature type="domain" description="Outer membrane protein beta-barrel" evidence="2">
    <location>
        <begin position="20"/>
        <end position="173"/>
    </location>
</feature>
<keyword evidence="4" id="KW-1185">Reference proteome</keyword>
<organism evidence="3 4">
    <name type="scientific">Hymenobacter psychrotolerans DSM 18569</name>
    <dbReference type="NCBI Taxonomy" id="1121959"/>
    <lineage>
        <taxon>Bacteria</taxon>
        <taxon>Pseudomonadati</taxon>
        <taxon>Bacteroidota</taxon>
        <taxon>Cytophagia</taxon>
        <taxon>Cytophagales</taxon>
        <taxon>Hymenobacteraceae</taxon>
        <taxon>Hymenobacter</taxon>
    </lineage>
</organism>
<dbReference type="AlphaFoldDB" id="A0A1M6Z058"/>
<feature type="signal peptide" evidence="1">
    <location>
        <begin position="1"/>
        <end position="20"/>
    </location>
</feature>
<gene>
    <name evidence="3" type="ORF">SAMN02746009_02384</name>
</gene>
<feature type="chain" id="PRO_5012522825" evidence="1">
    <location>
        <begin position="21"/>
        <end position="201"/>
    </location>
</feature>
<dbReference type="Pfam" id="PF13568">
    <property type="entry name" value="OMP_b-brl_2"/>
    <property type="match status" value="1"/>
</dbReference>
<reference evidence="4" key="1">
    <citation type="submission" date="2016-11" db="EMBL/GenBank/DDBJ databases">
        <authorList>
            <person name="Varghese N."/>
            <person name="Submissions S."/>
        </authorList>
    </citation>
    <scope>NUCLEOTIDE SEQUENCE [LARGE SCALE GENOMIC DNA]</scope>
    <source>
        <strain evidence="4">DSM 18569</strain>
    </source>
</reference>
<keyword evidence="1" id="KW-0732">Signal</keyword>
<protein>
    <submittedName>
        <fullName evidence="3">Outer membrane protein beta-barrel domain-containing protein</fullName>
    </submittedName>
</protein>
<evidence type="ECO:0000256" key="1">
    <source>
        <dbReference type="SAM" id="SignalP"/>
    </source>
</evidence>
<accession>A0A1M6Z058</accession>